<feature type="compositionally biased region" description="Low complexity" evidence="1">
    <location>
        <begin position="681"/>
        <end position="716"/>
    </location>
</feature>
<feature type="compositionally biased region" description="Low complexity" evidence="1">
    <location>
        <begin position="107"/>
        <end position="166"/>
    </location>
</feature>
<feature type="compositionally biased region" description="Low complexity" evidence="1">
    <location>
        <begin position="193"/>
        <end position="219"/>
    </location>
</feature>
<accession>A0A4V4HDS9</accession>
<reference evidence="4 5" key="1">
    <citation type="journal article" date="2019" name="Nat. Ecol. Evol.">
        <title>Megaphylogeny resolves global patterns of mushroom evolution.</title>
        <authorList>
            <person name="Varga T."/>
            <person name="Krizsan K."/>
            <person name="Foldi C."/>
            <person name="Dima B."/>
            <person name="Sanchez-Garcia M."/>
            <person name="Sanchez-Ramirez S."/>
            <person name="Szollosi G.J."/>
            <person name="Szarkandi J.G."/>
            <person name="Papp V."/>
            <person name="Albert L."/>
            <person name="Andreopoulos W."/>
            <person name="Angelini C."/>
            <person name="Antonin V."/>
            <person name="Barry K.W."/>
            <person name="Bougher N.L."/>
            <person name="Buchanan P."/>
            <person name="Buyck B."/>
            <person name="Bense V."/>
            <person name="Catcheside P."/>
            <person name="Chovatia M."/>
            <person name="Cooper J."/>
            <person name="Damon W."/>
            <person name="Desjardin D."/>
            <person name="Finy P."/>
            <person name="Geml J."/>
            <person name="Haridas S."/>
            <person name="Hughes K."/>
            <person name="Justo A."/>
            <person name="Karasinski D."/>
            <person name="Kautmanova I."/>
            <person name="Kiss B."/>
            <person name="Kocsube S."/>
            <person name="Kotiranta H."/>
            <person name="LaButti K.M."/>
            <person name="Lechner B.E."/>
            <person name="Liimatainen K."/>
            <person name="Lipzen A."/>
            <person name="Lukacs Z."/>
            <person name="Mihaltcheva S."/>
            <person name="Morgado L.N."/>
            <person name="Niskanen T."/>
            <person name="Noordeloos M.E."/>
            <person name="Ohm R.A."/>
            <person name="Ortiz-Santana B."/>
            <person name="Ovrebo C."/>
            <person name="Racz N."/>
            <person name="Riley R."/>
            <person name="Savchenko A."/>
            <person name="Shiryaev A."/>
            <person name="Soop K."/>
            <person name="Spirin V."/>
            <person name="Szebenyi C."/>
            <person name="Tomsovsky M."/>
            <person name="Tulloss R.E."/>
            <person name="Uehling J."/>
            <person name="Grigoriev I.V."/>
            <person name="Vagvolgyi C."/>
            <person name="Papp T."/>
            <person name="Martin F.M."/>
            <person name="Miettinen O."/>
            <person name="Hibbett D.S."/>
            <person name="Nagy L.G."/>
        </authorList>
    </citation>
    <scope>NUCLEOTIDE SEQUENCE [LARGE SCALE GENOMIC DNA]</scope>
    <source>
        <strain evidence="4 5">CBS 962.96</strain>
    </source>
</reference>
<keyword evidence="2" id="KW-0472">Membrane</keyword>
<keyword evidence="5" id="KW-1185">Reference proteome</keyword>
<feature type="signal peptide" evidence="3">
    <location>
        <begin position="1"/>
        <end position="22"/>
    </location>
</feature>
<dbReference type="Proteomes" id="UP000297245">
    <property type="component" value="Unassembled WGS sequence"/>
</dbReference>
<name>A0A4V4HDS9_DENBC</name>
<evidence type="ECO:0000313" key="5">
    <source>
        <dbReference type="Proteomes" id="UP000297245"/>
    </source>
</evidence>
<feature type="compositionally biased region" description="Low complexity" evidence="1">
    <location>
        <begin position="617"/>
        <end position="632"/>
    </location>
</feature>
<proteinExistence type="predicted"/>
<feature type="region of interest" description="Disordered" evidence="1">
    <location>
        <begin position="670"/>
        <end position="770"/>
    </location>
</feature>
<evidence type="ECO:0000256" key="2">
    <source>
        <dbReference type="SAM" id="Phobius"/>
    </source>
</evidence>
<feature type="compositionally biased region" description="Low complexity" evidence="1">
    <location>
        <begin position="523"/>
        <end position="537"/>
    </location>
</feature>
<feature type="region of interest" description="Disordered" evidence="1">
    <location>
        <begin position="508"/>
        <end position="537"/>
    </location>
</feature>
<dbReference type="EMBL" id="ML179412">
    <property type="protein sequence ID" value="THU88345.1"/>
    <property type="molecule type" value="Genomic_DNA"/>
</dbReference>
<feature type="region of interest" description="Disordered" evidence="1">
    <location>
        <begin position="101"/>
        <end position="219"/>
    </location>
</feature>
<feature type="compositionally biased region" description="Polar residues" evidence="1">
    <location>
        <begin position="465"/>
        <end position="474"/>
    </location>
</feature>
<feature type="compositionally biased region" description="Gly residues" evidence="1">
    <location>
        <begin position="369"/>
        <end position="378"/>
    </location>
</feature>
<feature type="region of interest" description="Disordered" evidence="1">
    <location>
        <begin position="367"/>
        <end position="388"/>
    </location>
</feature>
<feature type="region of interest" description="Disordered" evidence="1">
    <location>
        <begin position="823"/>
        <end position="846"/>
    </location>
</feature>
<feature type="transmembrane region" description="Helical" evidence="2">
    <location>
        <begin position="265"/>
        <end position="287"/>
    </location>
</feature>
<feature type="region of interest" description="Disordered" evidence="1">
    <location>
        <begin position="419"/>
        <end position="484"/>
    </location>
</feature>
<keyword evidence="2" id="KW-0812">Transmembrane</keyword>
<protein>
    <submittedName>
        <fullName evidence="4">Uncharacterized protein</fullName>
    </submittedName>
</protein>
<feature type="region of interest" description="Disordered" evidence="1">
    <location>
        <begin position="241"/>
        <end position="260"/>
    </location>
</feature>
<feature type="compositionally biased region" description="Gly residues" evidence="1">
    <location>
        <begin position="745"/>
        <end position="762"/>
    </location>
</feature>
<keyword evidence="3" id="KW-0732">Signal</keyword>
<sequence length="846" mass="85692">MFSRLFFAVLVRIVYHIQLSEAFQVNCPSTVNVGQQVDCTWIRNNGDDSSFGLLLHATSQDQSGTVVQTIRNTNQEQATFPVTFDHADQFLIEVVPPDTTQRTNIKASSSTITAVSSGSAGSGSGNSASTSSSTGNDDNTNTNGNVAATSTTQATQGSTVTSTSSANGGGTQNTGVPFNPGVIKVPAFSTSNTPASTDSSLPTSSPSTDATSSNPTGTTVTATQSISLLSTLTLTPTSLASSSIINPSQPSTLPQPSSDSSKSKLPLIMGLVFGILALVLVVLSLLYTYSRSKRRKETSEFWNEKMVRNGRGRGLTFDVVSPFGTIRGGGGGGGGGAEGDMVEKGGVGINVDVGVGASAALASLTPAAGGSGGGGGGGRQRDSDARSASVYSYRSSRYGSLDPKVAMLWQNARDRVSGLSRNNTNATKQSTQGGLVDADVGNSGAIGGSSSSSLPNLGENREVNGSRQTLNVSQGYDSGISDSGVSGGGYSEYGLSVYGGYGGYGDSRPGSGVSGAEEEDVSLRSSSPSTSYSLPLSSISSPSHFGLPVTQSGPFVGSPNPVPVPPLPVGAGVLAVPPAAAMMSTRTQPQNNPFRTQSQNQNQNQMLFPQIQDQDPSRQSAYSASSGSSEPSVFYTAVPKSEDNPKGGGSQGAQVLAEPAPPTLKERLAPWFTFPPRPQPGSSSSGAAVVIGSSNGLSPGSVSSSSSSSSLSAGGSNRPPPEASLPTSVNSTWNSNVDRQIGLGSSSGGSVQGQGLGGGGSSGSTAGPSYNNSGQRVLGLFPPSAAGWTTSATNWAANWGIGSGTTTTTTTTAAVQNRQPVVPGRVSVDPSFQDPSHSSFLGPRAV</sequence>
<evidence type="ECO:0000256" key="3">
    <source>
        <dbReference type="SAM" id="SignalP"/>
    </source>
</evidence>
<feature type="chain" id="PRO_5020608651" evidence="3">
    <location>
        <begin position="23"/>
        <end position="846"/>
    </location>
</feature>
<feature type="compositionally biased region" description="Low complexity" evidence="1">
    <location>
        <begin position="475"/>
        <end position="484"/>
    </location>
</feature>
<evidence type="ECO:0000313" key="4">
    <source>
        <dbReference type="EMBL" id="THU88345.1"/>
    </source>
</evidence>
<organism evidence="4 5">
    <name type="scientific">Dendrothele bispora (strain CBS 962.96)</name>
    <dbReference type="NCBI Taxonomy" id="1314807"/>
    <lineage>
        <taxon>Eukaryota</taxon>
        <taxon>Fungi</taxon>
        <taxon>Dikarya</taxon>
        <taxon>Basidiomycota</taxon>
        <taxon>Agaricomycotina</taxon>
        <taxon>Agaricomycetes</taxon>
        <taxon>Agaricomycetidae</taxon>
        <taxon>Agaricales</taxon>
        <taxon>Agaricales incertae sedis</taxon>
        <taxon>Dendrothele</taxon>
    </lineage>
</organism>
<feature type="region of interest" description="Disordered" evidence="1">
    <location>
        <begin position="612"/>
        <end position="656"/>
    </location>
</feature>
<evidence type="ECO:0000256" key="1">
    <source>
        <dbReference type="SAM" id="MobiDB-lite"/>
    </source>
</evidence>
<feature type="compositionally biased region" description="Polar residues" evidence="1">
    <location>
        <begin position="725"/>
        <end position="738"/>
    </location>
</feature>
<dbReference type="AlphaFoldDB" id="A0A4V4HDS9"/>
<keyword evidence="2" id="KW-1133">Transmembrane helix</keyword>
<gene>
    <name evidence="4" type="ORF">K435DRAFT_866362</name>
</gene>
<dbReference type="OrthoDB" id="10669356at2759"/>
<feature type="compositionally biased region" description="Polar residues" evidence="1">
    <location>
        <begin position="419"/>
        <end position="433"/>
    </location>
</feature>